<evidence type="ECO:0000256" key="1">
    <source>
        <dbReference type="ARBA" id="ARBA00022723"/>
    </source>
</evidence>
<dbReference type="Gene3D" id="3.30.40.10">
    <property type="entry name" value="Zinc/RING finger domain, C3HC4 (zinc finger)"/>
    <property type="match status" value="1"/>
</dbReference>
<feature type="region of interest" description="Disordered" evidence="6">
    <location>
        <begin position="318"/>
        <end position="374"/>
    </location>
</feature>
<keyword evidence="3" id="KW-0862">Zinc</keyword>
<feature type="compositionally biased region" description="Low complexity" evidence="6">
    <location>
        <begin position="11"/>
        <end position="20"/>
    </location>
</feature>
<dbReference type="InterPro" id="IPR047134">
    <property type="entry name" value="RNF4"/>
</dbReference>
<dbReference type="SUPFAM" id="SSF57850">
    <property type="entry name" value="RING/U-box"/>
    <property type="match status" value="1"/>
</dbReference>
<dbReference type="PROSITE" id="PS50089">
    <property type="entry name" value="ZF_RING_2"/>
    <property type="match status" value="1"/>
</dbReference>
<evidence type="ECO:0000256" key="5">
    <source>
        <dbReference type="SAM" id="Coils"/>
    </source>
</evidence>
<dbReference type="PANTHER" id="PTHR23041:SF78">
    <property type="entry name" value="E3 UBIQUITIN-PROTEIN LIGASE RNF4"/>
    <property type="match status" value="1"/>
</dbReference>
<feature type="compositionally biased region" description="Basic residues" evidence="6">
    <location>
        <begin position="86"/>
        <end position="97"/>
    </location>
</feature>
<gene>
    <name evidence="8" type="ORF">OE88DRAFT_1658812</name>
</gene>
<protein>
    <recommendedName>
        <fullName evidence="7">RING-type domain-containing protein</fullName>
    </recommendedName>
</protein>
<dbReference type="GO" id="GO:0008270">
    <property type="term" value="F:zinc ion binding"/>
    <property type="evidence" value="ECO:0007669"/>
    <property type="project" value="UniProtKB-KW"/>
</dbReference>
<feature type="compositionally biased region" description="Acidic residues" evidence="6">
    <location>
        <begin position="344"/>
        <end position="372"/>
    </location>
</feature>
<name>A0A5C3N333_9AGAM</name>
<dbReference type="STRING" id="5364.A0A5C3N333"/>
<accession>A0A5C3N333</accession>
<proteinExistence type="predicted"/>
<evidence type="ECO:0000313" key="8">
    <source>
        <dbReference type="EMBL" id="TFK52044.1"/>
    </source>
</evidence>
<sequence length="539" mass="59739">MSASQNHIRRPAANNRQRNPVAGLAASAGISRRRKSRSPDSRPTSAGNSGPSTEHSKKKKNMVFTLWPHSSPQVGTGDEMVVDRGRKGKPKHSKHHSRPENSGTSNGQRQATGQTKSTKRHRSASRDSHSKTVSPARSASATGTEDEGSGQPAYTGPLAAAEFARLKAENEALKKQLHAMKKAEKKQNKALEEGKQELTAAHKSKKELGQQMDKLKTKSRKSEELLSSIEANVQCQICLEYLLKPFVLSPCGHVYCQGCLQNWFKSAPPSEDDMYDDDYPDYLLYRSKSCPSCRTSVRARPIPLFVVKAISSAVAKSKLPPSQANRASPPPDADPWAGIFPTNEELDGDFDDDMEDDEDDEDEEDYDEDSDDGFGAFGGFGAGDMWDALPGYGTDSDDEPYEGAYVEPGWAPPTVSIDPEDFEDGLDEDALSLLRRGATFDMIHAYGMQYSHEHGIRAVVGNGNTVYLGWNILLHEDDQLGEVYMTWVEADILERPERWRVSNNRRSGTWTAYRLVPEEEVEEYDDTDSEAWIGSEDED</sequence>
<dbReference type="PANTHER" id="PTHR23041">
    <property type="entry name" value="RING FINGER DOMAIN-CONTAINING"/>
    <property type="match status" value="1"/>
</dbReference>
<keyword evidence="1" id="KW-0479">Metal-binding</keyword>
<dbReference type="PROSITE" id="PS00518">
    <property type="entry name" value="ZF_RING_1"/>
    <property type="match status" value="1"/>
</dbReference>
<dbReference type="SMART" id="SM00184">
    <property type="entry name" value="RING"/>
    <property type="match status" value="1"/>
</dbReference>
<evidence type="ECO:0000256" key="4">
    <source>
        <dbReference type="PROSITE-ProRule" id="PRU00175"/>
    </source>
</evidence>
<dbReference type="EMBL" id="ML213510">
    <property type="protein sequence ID" value="TFK52044.1"/>
    <property type="molecule type" value="Genomic_DNA"/>
</dbReference>
<dbReference type="Pfam" id="PF00097">
    <property type="entry name" value="zf-C3HC4"/>
    <property type="match status" value="1"/>
</dbReference>
<evidence type="ECO:0000256" key="6">
    <source>
        <dbReference type="SAM" id="MobiDB-lite"/>
    </source>
</evidence>
<dbReference type="InterPro" id="IPR018957">
    <property type="entry name" value="Znf_C3HC4_RING-type"/>
</dbReference>
<dbReference type="InterPro" id="IPR058504">
    <property type="entry name" value="DUF8191"/>
</dbReference>
<evidence type="ECO:0000259" key="7">
    <source>
        <dbReference type="PROSITE" id="PS50089"/>
    </source>
</evidence>
<keyword evidence="9" id="KW-1185">Reference proteome</keyword>
<dbReference type="AlphaFoldDB" id="A0A5C3N333"/>
<feature type="domain" description="RING-type" evidence="7">
    <location>
        <begin position="235"/>
        <end position="294"/>
    </location>
</feature>
<feature type="region of interest" description="Disordered" evidence="6">
    <location>
        <begin position="1"/>
        <end position="155"/>
    </location>
</feature>
<dbReference type="OrthoDB" id="6105938at2759"/>
<dbReference type="Proteomes" id="UP000305948">
    <property type="component" value="Unassembled WGS sequence"/>
</dbReference>
<dbReference type="InterPro" id="IPR017907">
    <property type="entry name" value="Znf_RING_CS"/>
</dbReference>
<feature type="compositionally biased region" description="Polar residues" evidence="6">
    <location>
        <begin position="100"/>
        <end position="116"/>
    </location>
</feature>
<feature type="compositionally biased region" description="Polar residues" evidence="6">
    <location>
        <begin position="131"/>
        <end position="143"/>
    </location>
</feature>
<evidence type="ECO:0000256" key="3">
    <source>
        <dbReference type="ARBA" id="ARBA00022833"/>
    </source>
</evidence>
<evidence type="ECO:0000256" key="2">
    <source>
        <dbReference type="ARBA" id="ARBA00022771"/>
    </source>
</evidence>
<reference evidence="8 9" key="1">
    <citation type="journal article" date="2019" name="Nat. Ecol. Evol.">
        <title>Megaphylogeny resolves global patterns of mushroom evolution.</title>
        <authorList>
            <person name="Varga T."/>
            <person name="Krizsan K."/>
            <person name="Foldi C."/>
            <person name="Dima B."/>
            <person name="Sanchez-Garcia M."/>
            <person name="Sanchez-Ramirez S."/>
            <person name="Szollosi G.J."/>
            <person name="Szarkandi J.G."/>
            <person name="Papp V."/>
            <person name="Albert L."/>
            <person name="Andreopoulos W."/>
            <person name="Angelini C."/>
            <person name="Antonin V."/>
            <person name="Barry K.W."/>
            <person name="Bougher N.L."/>
            <person name="Buchanan P."/>
            <person name="Buyck B."/>
            <person name="Bense V."/>
            <person name="Catcheside P."/>
            <person name="Chovatia M."/>
            <person name="Cooper J."/>
            <person name="Damon W."/>
            <person name="Desjardin D."/>
            <person name="Finy P."/>
            <person name="Geml J."/>
            <person name="Haridas S."/>
            <person name="Hughes K."/>
            <person name="Justo A."/>
            <person name="Karasinski D."/>
            <person name="Kautmanova I."/>
            <person name="Kiss B."/>
            <person name="Kocsube S."/>
            <person name="Kotiranta H."/>
            <person name="LaButti K.M."/>
            <person name="Lechner B.E."/>
            <person name="Liimatainen K."/>
            <person name="Lipzen A."/>
            <person name="Lukacs Z."/>
            <person name="Mihaltcheva S."/>
            <person name="Morgado L.N."/>
            <person name="Niskanen T."/>
            <person name="Noordeloos M.E."/>
            <person name="Ohm R.A."/>
            <person name="Ortiz-Santana B."/>
            <person name="Ovrebo C."/>
            <person name="Racz N."/>
            <person name="Riley R."/>
            <person name="Savchenko A."/>
            <person name="Shiryaev A."/>
            <person name="Soop K."/>
            <person name="Spirin V."/>
            <person name="Szebenyi C."/>
            <person name="Tomsovsky M."/>
            <person name="Tulloss R.E."/>
            <person name="Uehling J."/>
            <person name="Grigoriev I.V."/>
            <person name="Vagvolgyi C."/>
            <person name="Papp T."/>
            <person name="Martin F.M."/>
            <person name="Miettinen O."/>
            <person name="Hibbett D.S."/>
            <person name="Nagy L.G."/>
        </authorList>
    </citation>
    <scope>NUCLEOTIDE SEQUENCE [LARGE SCALE GENOMIC DNA]</scope>
    <source>
        <strain evidence="8 9">OMC1185</strain>
    </source>
</reference>
<dbReference type="InterPro" id="IPR001841">
    <property type="entry name" value="Znf_RING"/>
</dbReference>
<organism evidence="8 9">
    <name type="scientific">Heliocybe sulcata</name>
    <dbReference type="NCBI Taxonomy" id="5364"/>
    <lineage>
        <taxon>Eukaryota</taxon>
        <taxon>Fungi</taxon>
        <taxon>Dikarya</taxon>
        <taxon>Basidiomycota</taxon>
        <taxon>Agaricomycotina</taxon>
        <taxon>Agaricomycetes</taxon>
        <taxon>Gloeophyllales</taxon>
        <taxon>Gloeophyllaceae</taxon>
        <taxon>Heliocybe</taxon>
    </lineage>
</organism>
<evidence type="ECO:0000313" key="9">
    <source>
        <dbReference type="Proteomes" id="UP000305948"/>
    </source>
</evidence>
<keyword evidence="2 4" id="KW-0863">Zinc-finger</keyword>
<feature type="coiled-coil region" evidence="5">
    <location>
        <begin position="163"/>
        <end position="232"/>
    </location>
</feature>
<dbReference type="InterPro" id="IPR013083">
    <property type="entry name" value="Znf_RING/FYVE/PHD"/>
</dbReference>
<keyword evidence="5" id="KW-0175">Coiled coil</keyword>
<dbReference type="Pfam" id="PF26609">
    <property type="entry name" value="DUF8191"/>
    <property type="match status" value="1"/>
</dbReference>